<dbReference type="InterPro" id="IPR011009">
    <property type="entry name" value="Kinase-like_dom_sf"/>
</dbReference>
<dbReference type="HOGENOM" id="CLU_028906_3_1_1"/>
<dbReference type="SUPFAM" id="SSF56112">
    <property type="entry name" value="Protein kinase-like (PK-like)"/>
    <property type="match status" value="1"/>
</dbReference>
<dbReference type="eggNOG" id="ENOG502RS40">
    <property type="taxonomic scope" value="Eukaryota"/>
</dbReference>
<evidence type="ECO:0000313" key="2">
    <source>
        <dbReference type="Proteomes" id="UP000027238"/>
    </source>
</evidence>
<proteinExistence type="predicted"/>
<reference evidence="2" key="1">
    <citation type="journal article" date="2014" name="Genome Announc.">
        <title>Draft genome sequence of Colletotrichum sublineola, a destructive pathogen of cultivated sorghum.</title>
        <authorList>
            <person name="Baroncelli R."/>
            <person name="Sanz-Martin J.M."/>
            <person name="Rech G.E."/>
            <person name="Sukno S.A."/>
            <person name="Thon M.R."/>
        </authorList>
    </citation>
    <scope>NUCLEOTIDE SEQUENCE [LARGE SCALE GENOMIC DNA]</scope>
    <source>
        <strain evidence="2">TX430BB</strain>
    </source>
</reference>
<dbReference type="AlphaFoldDB" id="A0A066Y0I5"/>
<protein>
    <submittedName>
        <fullName evidence="1">Putative phosphotransferase</fullName>
    </submittedName>
</protein>
<dbReference type="EMBL" id="JMSE01000142">
    <property type="protein sequence ID" value="KDN71685.1"/>
    <property type="molecule type" value="Genomic_DNA"/>
</dbReference>
<dbReference type="PANTHER" id="PTHR21310:SF37">
    <property type="entry name" value="AMINOGLYCOSIDE PHOSPHOTRANSFERASE DOMAIN-CONTAINING PROTEIN"/>
    <property type="match status" value="1"/>
</dbReference>
<dbReference type="GO" id="GO:0016740">
    <property type="term" value="F:transferase activity"/>
    <property type="evidence" value="ECO:0007669"/>
    <property type="project" value="UniProtKB-KW"/>
</dbReference>
<dbReference type="PANTHER" id="PTHR21310">
    <property type="entry name" value="AMINOGLYCOSIDE PHOSPHOTRANSFERASE-RELATED-RELATED"/>
    <property type="match status" value="1"/>
</dbReference>
<accession>A0A066Y0I5</accession>
<dbReference type="InterPro" id="IPR051678">
    <property type="entry name" value="AGP_Transferase"/>
</dbReference>
<dbReference type="OrthoDB" id="5412996at2759"/>
<evidence type="ECO:0000313" key="1">
    <source>
        <dbReference type="EMBL" id="KDN71685.1"/>
    </source>
</evidence>
<dbReference type="Gene3D" id="3.30.200.20">
    <property type="entry name" value="Phosphorylase Kinase, domain 1"/>
    <property type="match status" value="1"/>
</dbReference>
<dbReference type="OMA" id="HIWLERD"/>
<keyword evidence="1" id="KW-0808">Transferase</keyword>
<gene>
    <name evidence="1" type="ORF">CSUB01_12480</name>
</gene>
<comment type="caution">
    <text evidence="1">The sequence shown here is derived from an EMBL/GenBank/DDBJ whole genome shotgun (WGS) entry which is preliminary data.</text>
</comment>
<name>A0A066Y0I5_COLSU</name>
<sequence length="455" mass="52108">MAPFDFIAQKNIRDAQYAFACSLIDAKEDIVAFVHKRLNWNGTGSYNGFLKGSFNISFKVQRADSDEQVIIRFPIPGRIHEPWRDEKVENEVMVMKYLHDLTSIPVPLVRDWGLTEDSPQHLGPFIIMDFVEGQELSGLLQQPTENKEDAVVLDPDIDNAKLDFVYEQIAGFMLELSHHRFPRIGAISQDATSGQWEVTRRPLTYDMNEVVTLGGYPTDNLDSAAPFDCASHFFAARGKSFQVHLEAQRNIAADDEELAWNEFVARHCFAHIIPTHGTVNENGPFRLFCDDLRPTNMLVDPETLKISAILDFEFTNAMPAQFADDVPWWLLLKQPAVWIGDGKLQEFLTLFQPRKEQFIRAMERAEAKSRLAADETSLSARMRDSWDSGRFWFNLASRSSFDISEIYWEVLHKDGLGEALLDSAILKGKEAFLQRKKAQFDAYRREKESDQRFAD</sequence>
<dbReference type="Proteomes" id="UP000027238">
    <property type="component" value="Unassembled WGS sequence"/>
</dbReference>
<keyword evidence="2" id="KW-1185">Reference proteome</keyword>
<organism evidence="1 2">
    <name type="scientific">Colletotrichum sublineola</name>
    <name type="common">Sorghum anthracnose fungus</name>
    <dbReference type="NCBI Taxonomy" id="1173701"/>
    <lineage>
        <taxon>Eukaryota</taxon>
        <taxon>Fungi</taxon>
        <taxon>Dikarya</taxon>
        <taxon>Ascomycota</taxon>
        <taxon>Pezizomycotina</taxon>
        <taxon>Sordariomycetes</taxon>
        <taxon>Hypocreomycetidae</taxon>
        <taxon>Glomerellales</taxon>
        <taxon>Glomerellaceae</taxon>
        <taxon>Colletotrichum</taxon>
        <taxon>Colletotrichum graminicola species complex</taxon>
    </lineage>
</organism>